<keyword evidence="1" id="KW-0472">Membrane</keyword>
<sequence length="143" mass="16032">MMSSSLPLDTNQLRSFPCIPDVKVNHIKTKLSPLLFFHFILHSAGCSHPSYTPGLGVGDLAFITPICSMARYKQFLETKVLNGPLNSERGHFGERYLPVVHVFFFLVCCTFTCSLASMYHANYVSHCALVSFFVPPTTYIVIH</sequence>
<feature type="transmembrane region" description="Helical" evidence="1">
    <location>
        <begin position="96"/>
        <end position="117"/>
    </location>
</feature>
<evidence type="ECO:0000313" key="2">
    <source>
        <dbReference type="EMBL" id="KAE8339867.1"/>
    </source>
</evidence>
<name>A0A5N6Y328_9EURO</name>
<keyword evidence="1" id="KW-1133">Transmembrane helix</keyword>
<organism evidence="2">
    <name type="scientific">Aspergillus arachidicola</name>
    <dbReference type="NCBI Taxonomy" id="656916"/>
    <lineage>
        <taxon>Eukaryota</taxon>
        <taxon>Fungi</taxon>
        <taxon>Dikarya</taxon>
        <taxon>Ascomycota</taxon>
        <taxon>Pezizomycotina</taxon>
        <taxon>Eurotiomycetes</taxon>
        <taxon>Eurotiomycetidae</taxon>
        <taxon>Eurotiales</taxon>
        <taxon>Aspergillaceae</taxon>
        <taxon>Aspergillus</taxon>
        <taxon>Aspergillus subgen. Circumdati</taxon>
    </lineage>
</organism>
<accession>A0A5N6Y328</accession>
<evidence type="ECO:0000256" key="1">
    <source>
        <dbReference type="SAM" id="Phobius"/>
    </source>
</evidence>
<dbReference type="EMBL" id="ML737153">
    <property type="protein sequence ID" value="KAE8339867.1"/>
    <property type="molecule type" value="Genomic_DNA"/>
</dbReference>
<feature type="transmembrane region" description="Helical" evidence="1">
    <location>
        <begin position="123"/>
        <end position="142"/>
    </location>
</feature>
<keyword evidence="1" id="KW-0812">Transmembrane</keyword>
<dbReference type="AlphaFoldDB" id="A0A5N6Y328"/>
<gene>
    <name evidence="2" type="ORF">BDV24DRAFT_135115</name>
</gene>
<proteinExistence type="predicted"/>
<dbReference type="Proteomes" id="UP000325558">
    <property type="component" value="Unassembled WGS sequence"/>
</dbReference>
<reference evidence="2" key="1">
    <citation type="submission" date="2019-04" db="EMBL/GenBank/DDBJ databases">
        <title>Friends and foes A comparative genomics study of 23 Aspergillus species from section Flavi.</title>
        <authorList>
            <consortium name="DOE Joint Genome Institute"/>
            <person name="Kjaerbolling I."/>
            <person name="Vesth T."/>
            <person name="Frisvad J.C."/>
            <person name="Nybo J.L."/>
            <person name="Theobald S."/>
            <person name="Kildgaard S."/>
            <person name="Isbrandt T."/>
            <person name="Kuo A."/>
            <person name="Sato A."/>
            <person name="Lyhne E.K."/>
            <person name="Kogle M.E."/>
            <person name="Wiebenga A."/>
            <person name="Kun R.S."/>
            <person name="Lubbers R.J."/>
            <person name="Makela M.R."/>
            <person name="Barry K."/>
            <person name="Chovatia M."/>
            <person name="Clum A."/>
            <person name="Daum C."/>
            <person name="Haridas S."/>
            <person name="He G."/>
            <person name="LaButti K."/>
            <person name="Lipzen A."/>
            <person name="Mondo S."/>
            <person name="Riley R."/>
            <person name="Salamov A."/>
            <person name="Simmons B.A."/>
            <person name="Magnuson J.K."/>
            <person name="Henrissat B."/>
            <person name="Mortensen U.H."/>
            <person name="Larsen T.O."/>
            <person name="Devries R.P."/>
            <person name="Grigoriev I.V."/>
            <person name="Machida M."/>
            <person name="Baker S.E."/>
            <person name="Andersen M.R."/>
        </authorList>
    </citation>
    <scope>NUCLEOTIDE SEQUENCE</scope>
    <source>
        <strain evidence="2">CBS 117612</strain>
    </source>
</reference>
<protein>
    <submittedName>
        <fullName evidence="2">Uncharacterized protein</fullName>
    </submittedName>
</protein>